<protein>
    <submittedName>
        <fullName evidence="1">Uncharacterized protein</fullName>
    </submittedName>
</protein>
<dbReference type="Proteomes" id="UP000821845">
    <property type="component" value="Chromosome 1"/>
</dbReference>
<organism evidence="1 2">
    <name type="scientific">Hyalomma asiaticum</name>
    <name type="common">Tick</name>
    <dbReference type="NCBI Taxonomy" id="266040"/>
    <lineage>
        <taxon>Eukaryota</taxon>
        <taxon>Metazoa</taxon>
        <taxon>Ecdysozoa</taxon>
        <taxon>Arthropoda</taxon>
        <taxon>Chelicerata</taxon>
        <taxon>Arachnida</taxon>
        <taxon>Acari</taxon>
        <taxon>Parasitiformes</taxon>
        <taxon>Ixodida</taxon>
        <taxon>Ixodoidea</taxon>
        <taxon>Ixodidae</taxon>
        <taxon>Hyalomminae</taxon>
        <taxon>Hyalomma</taxon>
    </lineage>
</organism>
<keyword evidence="2" id="KW-1185">Reference proteome</keyword>
<comment type="caution">
    <text evidence="1">The sequence shown here is derived from an EMBL/GenBank/DDBJ whole genome shotgun (WGS) entry which is preliminary data.</text>
</comment>
<gene>
    <name evidence="1" type="ORF">HPB50_027202</name>
</gene>
<dbReference type="EMBL" id="CM023481">
    <property type="protein sequence ID" value="KAH6948946.1"/>
    <property type="molecule type" value="Genomic_DNA"/>
</dbReference>
<name>A0ACB7TP45_HYAAI</name>
<evidence type="ECO:0000313" key="1">
    <source>
        <dbReference type="EMBL" id="KAH6948946.1"/>
    </source>
</evidence>
<sequence length="105" mass="11698">MCVRTLVRAEPTEQSWRGSDASRPPRSLYALTTHSQSIAGHYDSANGYHSRVIRDTVIRNATRRPQGVLTTNGLGLSASGHVCDCSTKCKEQFRPYLSFLRSEEV</sequence>
<reference evidence="1" key="1">
    <citation type="submission" date="2020-05" db="EMBL/GenBank/DDBJ databases">
        <title>Large-scale comparative analyses of tick genomes elucidate their genetic diversity and vector capacities.</title>
        <authorList>
            <person name="Jia N."/>
            <person name="Wang J."/>
            <person name="Shi W."/>
            <person name="Du L."/>
            <person name="Sun Y."/>
            <person name="Zhan W."/>
            <person name="Jiang J."/>
            <person name="Wang Q."/>
            <person name="Zhang B."/>
            <person name="Ji P."/>
            <person name="Sakyi L.B."/>
            <person name="Cui X."/>
            <person name="Yuan T."/>
            <person name="Jiang B."/>
            <person name="Yang W."/>
            <person name="Lam T.T.-Y."/>
            <person name="Chang Q."/>
            <person name="Ding S."/>
            <person name="Wang X."/>
            <person name="Zhu J."/>
            <person name="Ruan X."/>
            <person name="Zhao L."/>
            <person name="Wei J."/>
            <person name="Que T."/>
            <person name="Du C."/>
            <person name="Cheng J."/>
            <person name="Dai P."/>
            <person name="Han X."/>
            <person name="Huang E."/>
            <person name="Gao Y."/>
            <person name="Liu J."/>
            <person name="Shao H."/>
            <person name="Ye R."/>
            <person name="Li L."/>
            <person name="Wei W."/>
            <person name="Wang X."/>
            <person name="Wang C."/>
            <person name="Yang T."/>
            <person name="Huo Q."/>
            <person name="Li W."/>
            <person name="Guo W."/>
            <person name="Chen H."/>
            <person name="Zhou L."/>
            <person name="Ni X."/>
            <person name="Tian J."/>
            <person name="Zhou Y."/>
            <person name="Sheng Y."/>
            <person name="Liu T."/>
            <person name="Pan Y."/>
            <person name="Xia L."/>
            <person name="Li J."/>
            <person name="Zhao F."/>
            <person name="Cao W."/>
        </authorList>
    </citation>
    <scope>NUCLEOTIDE SEQUENCE</scope>
    <source>
        <strain evidence="1">Hyas-2018</strain>
    </source>
</reference>
<evidence type="ECO:0000313" key="2">
    <source>
        <dbReference type="Proteomes" id="UP000821845"/>
    </source>
</evidence>
<accession>A0ACB7TP45</accession>
<proteinExistence type="predicted"/>